<name>L0FD32_DESDL</name>
<keyword evidence="3" id="KW-0159">Chromosome partition</keyword>
<gene>
    <name evidence="6" type="ordered locus">Desdi_3527</name>
</gene>
<dbReference type="KEGG" id="ddl:Desdi_3527"/>
<dbReference type="eggNOG" id="COG1475">
    <property type="taxonomic scope" value="Bacteria"/>
</dbReference>
<dbReference type="GO" id="GO:0009295">
    <property type="term" value="C:nucleoid"/>
    <property type="evidence" value="ECO:0007669"/>
    <property type="project" value="UniProtKB-SubCell"/>
</dbReference>
<evidence type="ECO:0000256" key="3">
    <source>
        <dbReference type="ARBA" id="ARBA00022829"/>
    </source>
</evidence>
<dbReference type="PANTHER" id="PTHR33375">
    <property type="entry name" value="CHROMOSOME-PARTITIONING PROTEIN PARB-RELATED"/>
    <property type="match status" value="1"/>
</dbReference>
<dbReference type="GO" id="GO:0003677">
    <property type="term" value="F:DNA binding"/>
    <property type="evidence" value="ECO:0007669"/>
    <property type="project" value="UniProtKB-KW"/>
</dbReference>
<evidence type="ECO:0000256" key="4">
    <source>
        <dbReference type="ARBA" id="ARBA00023125"/>
    </source>
</evidence>
<dbReference type="CDD" id="cd16393">
    <property type="entry name" value="SPO0J_N"/>
    <property type="match status" value="1"/>
</dbReference>
<dbReference type="InterPro" id="IPR036086">
    <property type="entry name" value="ParB/Sulfiredoxin_sf"/>
</dbReference>
<reference evidence="7" key="1">
    <citation type="submission" date="2012-02" db="EMBL/GenBank/DDBJ databases">
        <title>Complete sequence of Desulfitobacterium dichloroeliminans LMG P-21439.</title>
        <authorList>
            <person name="Lucas S."/>
            <person name="Han J."/>
            <person name="Lapidus A."/>
            <person name="Cheng J.-F."/>
            <person name="Goodwin L."/>
            <person name="Pitluck S."/>
            <person name="Peters L."/>
            <person name="Ovchinnikova G."/>
            <person name="Teshima H."/>
            <person name="Detter J.C."/>
            <person name="Han C."/>
            <person name="Tapia R."/>
            <person name="Land M."/>
            <person name="Hauser L."/>
            <person name="Kyrpides N."/>
            <person name="Ivanova N."/>
            <person name="Pagani I."/>
            <person name="Kruse T."/>
            <person name="de Vos W.M."/>
            <person name="Boon N."/>
            <person name="Smidt H."/>
            <person name="Woyke T."/>
        </authorList>
    </citation>
    <scope>NUCLEOTIDE SEQUENCE [LARGE SCALE GENOMIC DNA]</scope>
    <source>
        <strain evidence="7">LMG P-21439 / DCA1</strain>
    </source>
</reference>
<dbReference type="SUPFAM" id="SSF110849">
    <property type="entry name" value="ParB/Sulfiredoxin"/>
    <property type="match status" value="1"/>
</dbReference>
<dbReference type="HOGENOM" id="CLU_023853_0_0_9"/>
<dbReference type="SMART" id="SM00470">
    <property type="entry name" value="ParB"/>
    <property type="match status" value="1"/>
</dbReference>
<evidence type="ECO:0000259" key="5">
    <source>
        <dbReference type="SMART" id="SM00470"/>
    </source>
</evidence>
<evidence type="ECO:0000256" key="1">
    <source>
        <dbReference type="ARBA" id="ARBA00004453"/>
    </source>
</evidence>
<dbReference type="FunFam" id="3.90.1530.30:FF:000001">
    <property type="entry name" value="Chromosome partitioning protein ParB"/>
    <property type="match status" value="1"/>
</dbReference>
<organism evidence="6 7">
    <name type="scientific">Desulfitobacterium dichloroeliminans (strain LMG P-21439 / DCA1)</name>
    <dbReference type="NCBI Taxonomy" id="871963"/>
    <lineage>
        <taxon>Bacteria</taxon>
        <taxon>Bacillati</taxon>
        <taxon>Bacillota</taxon>
        <taxon>Clostridia</taxon>
        <taxon>Eubacteriales</taxon>
        <taxon>Desulfitobacteriaceae</taxon>
        <taxon>Desulfitobacterium</taxon>
    </lineage>
</organism>
<dbReference type="Pfam" id="PF02195">
    <property type="entry name" value="ParB_N"/>
    <property type="match status" value="1"/>
</dbReference>
<dbReference type="PANTHER" id="PTHR33375:SF1">
    <property type="entry name" value="CHROMOSOME-PARTITIONING PROTEIN PARB-RELATED"/>
    <property type="match status" value="1"/>
</dbReference>
<dbReference type="GO" id="GO:0045881">
    <property type="term" value="P:positive regulation of sporulation resulting in formation of a cellular spore"/>
    <property type="evidence" value="ECO:0007669"/>
    <property type="project" value="TreeGrafter"/>
</dbReference>
<comment type="subcellular location">
    <subcellularLocation>
        <location evidence="1">Cytoplasm</location>
        <location evidence="1">Nucleoid</location>
    </subcellularLocation>
</comment>
<evidence type="ECO:0000313" key="7">
    <source>
        <dbReference type="Proteomes" id="UP000010797"/>
    </source>
</evidence>
<dbReference type="InterPro" id="IPR050336">
    <property type="entry name" value="Chromosome_partition/occlusion"/>
</dbReference>
<proteinExistence type="inferred from homology"/>
<dbReference type="OrthoDB" id="9802051at2"/>
<keyword evidence="4" id="KW-0238">DNA-binding</keyword>
<protein>
    <submittedName>
        <fullName evidence="6">ParB-like partition protein</fullName>
    </submittedName>
</protein>
<evidence type="ECO:0000313" key="6">
    <source>
        <dbReference type="EMBL" id="AGA70910.1"/>
    </source>
</evidence>
<dbReference type="FunFam" id="1.10.10.2830:FF:000001">
    <property type="entry name" value="Chromosome partitioning protein ParB"/>
    <property type="match status" value="1"/>
</dbReference>
<evidence type="ECO:0000256" key="2">
    <source>
        <dbReference type="ARBA" id="ARBA00006295"/>
    </source>
</evidence>
<dbReference type="Gene3D" id="1.10.10.2830">
    <property type="match status" value="1"/>
</dbReference>
<dbReference type="InterPro" id="IPR003115">
    <property type="entry name" value="ParB_N"/>
</dbReference>
<comment type="similarity">
    <text evidence="2">Belongs to the ParB family.</text>
</comment>
<dbReference type="InterPro" id="IPR004437">
    <property type="entry name" value="ParB/RepB/Spo0J"/>
</dbReference>
<dbReference type="EMBL" id="CP003344">
    <property type="protein sequence ID" value="AGA70910.1"/>
    <property type="molecule type" value="Genomic_DNA"/>
</dbReference>
<keyword evidence="7" id="KW-1185">Reference proteome</keyword>
<dbReference type="InterPro" id="IPR041468">
    <property type="entry name" value="HTH_ParB/Spo0J"/>
</dbReference>
<dbReference type="GO" id="GO:0005694">
    <property type="term" value="C:chromosome"/>
    <property type="evidence" value="ECO:0007669"/>
    <property type="project" value="TreeGrafter"/>
</dbReference>
<dbReference type="AlphaFoldDB" id="L0FD32"/>
<sequence length="282" mass="31680">MSKKALGRGLEALIGAEPMEDESSIREIGLEKIKPNPEQPRKGFDQESLEELAASLKVHGLLQPILVQAKDDEYIIIAGERRFRAAKLAGLIKIPCLIQSGSEQELAEKALIENIQRSDLSPVEEGMAYARLIHEYGLTQEQVAGRVGKGRPTIANLLRVIQLPEPLLRLIQENKLSLGHAKVLLGLKDTSLQVLLGQKAAKDSLPVRELENLILKYTDQLEAPKAPKKVPPIFNQIEDKLRSSFQTKVKLKGKPERGKIEIEYFSEEEFNRLLEMWDIRVD</sequence>
<dbReference type="NCBIfam" id="TIGR00180">
    <property type="entry name" value="parB_part"/>
    <property type="match status" value="1"/>
</dbReference>
<dbReference type="Proteomes" id="UP000010797">
    <property type="component" value="Chromosome"/>
</dbReference>
<dbReference type="Gene3D" id="3.90.1530.30">
    <property type="match status" value="1"/>
</dbReference>
<feature type="domain" description="ParB-like N-terminal" evidence="5">
    <location>
        <begin position="26"/>
        <end position="115"/>
    </location>
</feature>
<dbReference type="RefSeq" id="WP_015263864.1">
    <property type="nucleotide sequence ID" value="NC_019903.1"/>
</dbReference>
<dbReference type="GO" id="GO:0007059">
    <property type="term" value="P:chromosome segregation"/>
    <property type="evidence" value="ECO:0007669"/>
    <property type="project" value="UniProtKB-KW"/>
</dbReference>
<accession>L0FD32</accession>
<dbReference type="STRING" id="871963.Desdi_3527"/>
<dbReference type="Pfam" id="PF17762">
    <property type="entry name" value="HTH_ParB"/>
    <property type="match status" value="1"/>
</dbReference>